<reference evidence="4" key="1">
    <citation type="submission" date="2019-03" db="EMBL/GenBank/DDBJ databases">
        <title>Snf2 controls pulcherriminic acid biosynthesis and connects pigmentation and antifungal activity of the yeast Metschnikowia pulcherrima.</title>
        <authorList>
            <person name="Gore-Lloyd D."/>
            <person name="Sumann I."/>
            <person name="Brachmann A.O."/>
            <person name="Schneeberger K."/>
            <person name="Ortiz-Merino R.A."/>
            <person name="Moreno-Beltran M."/>
            <person name="Schlaefli M."/>
            <person name="Kirner P."/>
            <person name="Santos Kron A."/>
            <person name="Wolfe K.H."/>
            <person name="Piel J."/>
            <person name="Ahrens C.H."/>
            <person name="Henk D."/>
            <person name="Freimoser F.M."/>
        </authorList>
    </citation>
    <scope>NUCLEOTIDE SEQUENCE [LARGE SCALE GENOMIC DNA]</scope>
    <source>
        <strain evidence="4">APC 1.2</strain>
    </source>
</reference>
<evidence type="ECO:0000256" key="2">
    <source>
        <dbReference type="SAM" id="Phobius"/>
    </source>
</evidence>
<evidence type="ECO:0000313" key="4">
    <source>
        <dbReference type="Proteomes" id="UP000292447"/>
    </source>
</evidence>
<keyword evidence="4" id="KW-1185">Reference proteome</keyword>
<keyword evidence="2" id="KW-0812">Transmembrane</keyword>
<dbReference type="STRING" id="2163413.A0A4V1AEZ8"/>
<keyword evidence="2" id="KW-1133">Transmembrane helix</keyword>
<name>A0A4V1AEZ8_9ASCO</name>
<protein>
    <submittedName>
        <fullName evidence="3">Uncharacterized protein</fullName>
    </submittedName>
</protein>
<keyword evidence="2" id="KW-0472">Membrane</keyword>
<dbReference type="Proteomes" id="UP000292447">
    <property type="component" value="Chromosome VI"/>
</dbReference>
<accession>A0A4V1AEZ8</accession>
<dbReference type="AlphaFoldDB" id="A0A4V1AEZ8"/>
<proteinExistence type="predicted"/>
<gene>
    <name evidence="3" type="ORF">METSCH_F05530</name>
</gene>
<sequence>MRYTSESSFLPARRAIEICWNRLPRNRHKYLQSMEILSLIRELESFLKVSSLLKPEEETLLRTTLKQKPQLRLFKGECQSFLLGLVHFSTVEEFLETRFGISSRMLQDLVKLHENELLGQKNNDKPRFEPPGYSPAWQVKDEPKQAELSGSYDPRGQRGQSLLRTERIDYNGSSPSSLRDSGVSSTKWDLDWRRNLDFSDRFQGRINDLDASMKGKGEDNSWLPWCVKQGKKWILSSLNAVMRPKSDSSVKIHTAYSYAMPKSVSTKTESLYQAKDPLEESRQHSRTFQNDTNENLPRSVTETLDELQAAIREQARTIARLERERGQTFTTNHSSRLKTRLPQLISRMYSPWDHFTGLFGVFFKDLLEELVGLHRTPPEFVLRLVSLVLGYFVITSFFKMVYFLAVLFITPQNGFSYIFSSKNTLESAPVSWLQGFPTLEYWIYSLQDWLEN</sequence>
<dbReference type="EMBL" id="CP034461">
    <property type="protein sequence ID" value="QBM90963.1"/>
    <property type="molecule type" value="Genomic_DNA"/>
</dbReference>
<feature type="region of interest" description="Disordered" evidence="1">
    <location>
        <begin position="120"/>
        <end position="158"/>
    </location>
</feature>
<evidence type="ECO:0000313" key="3">
    <source>
        <dbReference type="EMBL" id="QBM90963.1"/>
    </source>
</evidence>
<evidence type="ECO:0000256" key="1">
    <source>
        <dbReference type="SAM" id="MobiDB-lite"/>
    </source>
</evidence>
<organism evidence="3 4">
    <name type="scientific">Metschnikowia aff. pulcherrima</name>
    <dbReference type="NCBI Taxonomy" id="2163413"/>
    <lineage>
        <taxon>Eukaryota</taxon>
        <taxon>Fungi</taxon>
        <taxon>Dikarya</taxon>
        <taxon>Ascomycota</taxon>
        <taxon>Saccharomycotina</taxon>
        <taxon>Pichiomycetes</taxon>
        <taxon>Metschnikowiaceae</taxon>
        <taxon>Metschnikowia</taxon>
    </lineage>
</organism>
<feature type="transmembrane region" description="Helical" evidence="2">
    <location>
        <begin position="384"/>
        <end position="409"/>
    </location>
</feature>